<dbReference type="Gene3D" id="3.20.20.140">
    <property type="entry name" value="Metal-dependent hydrolases"/>
    <property type="match status" value="1"/>
</dbReference>
<comment type="caution">
    <text evidence="3">The sequence shown here is derived from an EMBL/GenBank/DDBJ whole genome shotgun (WGS) entry which is preliminary data.</text>
</comment>
<feature type="domain" description="Amidohydrolase-related" evidence="2">
    <location>
        <begin position="20"/>
        <end position="325"/>
    </location>
</feature>
<dbReference type="Proteomes" id="UP001191082">
    <property type="component" value="Unassembled WGS sequence"/>
</dbReference>
<proteinExistence type="inferred from homology"/>
<evidence type="ECO:0000256" key="1">
    <source>
        <dbReference type="ARBA" id="ARBA00038310"/>
    </source>
</evidence>
<dbReference type="EMBL" id="VCPC01000006">
    <property type="protein sequence ID" value="TMV08267.1"/>
    <property type="molecule type" value="Genomic_DNA"/>
</dbReference>
<organism evidence="3 4">
    <name type="scientific">Arenibacterium halophilum</name>
    <dbReference type="NCBI Taxonomy" id="2583821"/>
    <lineage>
        <taxon>Bacteria</taxon>
        <taxon>Pseudomonadati</taxon>
        <taxon>Pseudomonadota</taxon>
        <taxon>Alphaproteobacteria</taxon>
        <taxon>Rhodobacterales</taxon>
        <taxon>Paracoccaceae</taxon>
        <taxon>Arenibacterium</taxon>
    </lineage>
</organism>
<evidence type="ECO:0000313" key="4">
    <source>
        <dbReference type="Proteomes" id="UP001191082"/>
    </source>
</evidence>
<protein>
    <recommendedName>
        <fullName evidence="2">Amidohydrolase-related domain-containing protein</fullName>
    </recommendedName>
</protein>
<dbReference type="InterPro" id="IPR052350">
    <property type="entry name" value="Metallo-dep_Lactonases"/>
</dbReference>
<sequence length="333" mass="36794">MKKRFDLRDEPVIGPDLPIIDGHHHMFDRPAARYLLDDILEDIRLGHDIRATVYIESHFGFDETGPDHLKPVGETRFAAEIAEACAAQEEHVRVNAAIISYADMTDPRIGDTLDAHIAAGKGRLRGIRQVTMYDDTPDYRAFMFAPPPGGLMQSPDFGRGLRALADRGLSFDAAILHTQMEELGGIADQNPDTTFVLDHLGFAYGMRYGDATFAAWKTSLAELARRPNIIAKVGGFGMPFWGFGFNEAEGPATSADLAAAWKPWAETGIEIFGVDRCMMESNFPADGHSCGYVPLWNALKSITADFTPAEKRALYWDTASRVYGIDMPHPEDT</sequence>
<comment type="similarity">
    <text evidence="1">Belongs to the metallo-dependent hydrolases superfamily.</text>
</comment>
<evidence type="ECO:0000259" key="2">
    <source>
        <dbReference type="Pfam" id="PF04909"/>
    </source>
</evidence>
<accession>A0ABY2WZD7</accession>
<gene>
    <name evidence="3" type="ORF">FGK64_20065</name>
</gene>
<keyword evidence="4" id="KW-1185">Reference proteome</keyword>
<dbReference type="PANTHER" id="PTHR43569:SF1">
    <property type="entry name" value="BLL3371 PROTEIN"/>
    <property type="match status" value="1"/>
</dbReference>
<dbReference type="InterPro" id="IPR032466">
    <property type="entry name" value="Metal_Hydrolase"/>
</dbReference>
<dbReference type="RefSeq" id="WP_138865657.1">
    <property type="nucleotide sequence ID" value="NZ_VCPC01000006.1"/>
</dbReference>
<dbReference type="SUPFAM" id="SSF51556">
    <property type="entry name" value="Metallo-dependent hydrolases"/>
    <property type="match status" value="1"/>
</dbReference>
<name>A0ABY2WZD7_9RHOB</name>
<reference evidence="3 4" key="1">
    <citation type="submission" date="2019-05" db="EMBL/GenBank/DDBJ databases">
        <title>Marivita sp. nov. isolated from sea sediment.</title>
        <authorList>
            <person name="Kim W."/>
        </authorList>
    </citation>
    <scope>NUCLEOTIDE SEQUENCE [LARGE SCALE GENOMIC DNA]</scope>
    <source>
        <strain evidence="3 4">CAU 1492</strain>
    </source>
</reference>
<dbReference type="InterPro" id="IPR006680">
    <property type="entry name" value="Amidohydro-rel"/>
</dbReference>
<dbReference type="Pfam" id="PF04909">
    <property type="entry name" value="Amidohydro_2"/>
    <property type="match status" value="1"/>
</dbReference>
<evidence type="ECO:0000313" key="3">
    <source>
        <dbReference type="EMBL" id="TMV08267.1"/>
    </source>
</evidence>
<dbReference type="PANTHER" id="PTHR43569">
    <property type="entry name" value="AMIDOHYDROLASE"/>
    <property type="match status" value="1"/>
</dbReference>